<reference evidence="2 3" key="1">
    <citation type="journal article" date="2018" name="Nat. Ecol. Evol.">
        <title>Pezizomycetes genomes reveal the molecular basis of ectomycorrhizal truffle lifestyle.</title>
        <authorList>
            <person name="Murat C."/>
            <person name="Payen T."/>
            <person name="Noel B."/>
            <person name="Kuo A."/>
            <person name="Morin E."/>
            <person name="Chen J."/>
            <person name="Kohler A."/>
            <person name="Krizsan K."/>
            <person name="Balestrini R."/>
            <person name="Da Silva C."/>
            <person name="Montanini B."/>
            <person name="Hainaut M."/>
            <person name="Levati E."/>
            <person name="Barry K.W."/>
            <person name="Belfiori B."/>
            <person name="Cichocki N."/>
            <person name="Clum A."/>
            <person name="Dockter R.B."/>
            <person name="Fauchery L."/>
            <person name="Guy J."/>
            <person name="Iotti M."/>
            <person name="Le Tacon F."/>
            <person name="Lindquist E.A."/>
            <person name="Lipzen A."/>
            <person name="Malagnac F."/>
            <person name="Mello A."/>
            <person name="Molinier V."/>
            <person name="Miyauchi S."/>
            <person name="Poulain J."/>
            <person name="Riccioni C."/>
            <person name="Rubini A."/>
            <person name="Sitrit Y."/>
            <person name="Splivallo R."/>
            <person name="Traeger S."/>
            <person name="Wang M."/>
            <person name="Zifcakova L."/>
            <person name="Wipf D."/>
            <person name="Zambonelli A."/>
            <person name="Paolocci F."/>
            <person name="Nowrousian M."/>
            <person name="Ottonello S."/>
            <person name="Baldrian P."/>
            <person name="Spatafora J.W."/>
            <person name="Henrissat B."/>
            <person name="Nagy L.G."/>
            <person name="Aury J.M."/>
            <person name="Wincker P."/>
            <person name="Grigoriev I.V."/>
            <person name="Bonfante P."/>
            <person name="Martin F.M."/>
        </authorList>
    </citation>
    <scope>NUCLEOTIDE SEQUENCE [LARGE SCALE GENOMIC DNA]</scope>
    <source>
        <strain evidence="2 3">120613-1</strain>
    </source>
</reference>
<name>A0A3N4JU86_9PEZI</name>
<dbReference type="AlphaFoldDB" id="A0A3N4JU86"/>
<gene>
    <name evidence="2" type="ORF">L873DRAFT_1803005</name>
</gene>
<dbReference type="Proteomes" id="UP000276215">
    <property type="component" value="Unassembled WGS sequence"/>
</dbReference>
<dbReference type="EMBL" id="ML120371">
    <property type="protein sequence ID" value="RPB01757.1"/>
    <property type="molecule type" value="Genomic_DNA"/>
</dbReference>
<evidence type="ECO:0000256" key="1">
    <source>
        <dbReference type="SAM" id="MobiDB-lite"/>
    </source>
</evidence>
<keyword evidence="3" id="KW-1185">Reference proteome</keyword>
<dbReference type="OrthoDB" id="2532734at2759"/>
<sequence>MPLVVPGINSKDTSALSADADNTITNPVIPSEETIKAGVFDKKEGEYKQEGGAGEKRKPEAEYFTAMPGPVIPEDKAALGEKVPREELHARAEELNK</sequence>
<proteinExistence type="predicted"/>
<protein>
    <submittedName>
        <fullName evidence="2">Uncharacterized protein</fullName>
    </submittedName>
</protein>
<evidence type="ECO:0000313" key="3">
    <source>
        <dbReference type="Proteomes" id="UP000276215"/>
    </source>
</evidence>
<feature type="region of interest" description="Disordered" evidence="1">
    <location>
        <begin position="40"/>
        <end position="59"/>
    </location>
</feature>
<evidence type="ECO:0000313" key="2">
    <source>
        <dbReference type="EMBL" id="RPB01757.1"/>
    </source>
</evidence>
<organism evidence="2 3">
    <name type="scientific">Choiromyces venosus 120613-1</name>
    <dbReference type="NCBI Taxonomy" id="1336337"/>
    <lineage>
        <taxon>Eukaryota</taxon>
        <taxon>Fungi</taxon>
        <taxon>Dikarya</taxon>
        <taxon>Ascomycota</taxon>
        <taxon>Pezizomycotina</taxon>
        <taxon>Pezizomycetes</taxon>
        <taxon>Pezizales</taxon>
        <taxon>Tuberaceae</taxon>
        <taxon>Choiromyces</taxon>
    </lineage>
</organism>
<accession>A0A3N4JU86</accession>